<sequence>MDDGMGPSTVPTQSPSPMHKLTTPTSQPFQIMLGAYPIPYMFPFLSPMAGWNAWPGASPFPITLTTQSMIYKPSSLKRSHEALLVSPSLYHSTSPYGIQTLLSWVMQTPPHSLFYQGGSSSQHPQSEQPQPSPEQPRRNLARNRHPPPCGHDSDLHVP</sequence>
<dbReference type="EMBL" id="JARKNE010000007">
    <property type="protein sequence ID" value="KAK5818602.1"/>
    <property type="molecule type" value="Genomic_DNA"/>
</dbReference>
<protein>
    <submittedName>
        <fullName evidence="2">Uncharacterized protein</fullName>
    </submittedName>
</protein>
<organism evidence="2 3">
    <name type="scientific">Gossypium arboreum</name>
    <name type="common">Tree cotton</name>
    <name type="synonym">Gossypium nanking</name>
    <dbReference type="NCBI Taxonomy" id="29729"/>
    <lineage>
        <taxon>Eukaryota</taxon>
        <taxon>Viridiplantae</taxon>
        <taxon>Streptophyta</taxon>
        <taxon>Embryophyta</taxon>
        <taxon>Tracheophyta</taxon>
        <taxon>Spermatophyta</taxon>
        <taxon>Magnoliopsida</taxon>
        <taxon>eudicotyledons</taxon>
        <taxon>Gunneridae</taxon>
        <taxon>Pentapetalae</taxon>
        <taxon>rosids</taxon>
        <taxon>malvids</taxon>
        <taxon>Malvales</taxon>
        <taxon>Malvaceae</taxon>
        <taxon>Malvoideae</taxon>
        <taxon>Gossypium</taxon>
    </lineage>
</organism>
<evidence type="ECO:0000313" key="2">
    <source>
        <dbReference type="EMBL" id="KAK5818602.1"/>
    </source>
</evidence>
<dbReference type="Proteomes" id="UP001358586">
    <property type="component" value="Chromosome 7"/>
</dbReference>
<keyword evidence="3" id="KW-1185">Reference proteome</keyword>
<gene>
    <name evidence="2" type="ORF">PVK06_023545</name>
</gene>
<name>A0ABR0PBF4_GOSAR</name>
<proteinExistence type="predicted"/>
<feature type="compositionally biased region" description="Low complexity" evidence="1">
    <location>
        <begin position="119"/>
        <end position="129"/>
    </location>
</feature>
<accession>A0ABR0PBF4</accession>
<feature type="region of interest" description="Disordered" evidence="1">
    <location>
        <begin position="114"/>
        <end position="158"/>
    </location>
</feature>
<feature type="region of interest" description="Disordered" evidence="1">
    <location>
        <begin position="1"/>
        <end position="23"/>
    </location>
</feature>
<reference evidence="2 3" key="1">
    <citation type="submission" date="2023-03" db="EMBL/GenBank/DDBJ databases">
        <title>WGS of Gossypium arboreum.</title>
        <authorList>
            <person name="Yu D."/>
        </authorList>
    </citation>
    <scope>NUCLEOTIDE SEQUENCE [LARGE SCALE GENOMIC DNA]</scope>
    <source>
        <tissue evidence="2">Leaf</tissue>
    </source>
</reference>
<comment type="caution">
    <text evidence="2">The sequence shown here is derived from an EMBL/GenBank/DDBJ whole genome shotgun (WGS) entry which is preliminary data.</text>
</comment>
<evidence type="ECO:0000313" key="3">
    <source>
        <dbReference type="Proteomes" id="UP001358586"/>
    </source>
</evidence>
<feature type="compositionally biased region" description="Polar residues" evidence="1">
    <location>
        <begin position="9"/>
        <end position="23"/>
    </location>
</feature>
<evidence type="ECO:0000256" key="1">
    <source>
        <dbReference type="SAM" id="MobiDB-lite"/>
    </source>
</evidence>